<evidence type="ECO:0000313" key="2">
    <source>
        <dbReference type="WBParaSite" id="Csp11.Scaffold492.g2098.t2"/>
    </source>
</evidence>
<organism evidence="1 2">
    <name type="scientific">Caenorhabditis tropicalis</name>
    <dbReference type="NCBI Taxonomy" id="1561998"/>
    <lineage>
        <taxon>Eukaryota</taxon>
        <taxon>Metazoa</taxon>
        <taxon>Ecdysozoa</taxon>
        <taxon>Nematoda</taxon>
        <taxon>Chromadorea</taxon>
        <taxon>Rhabditida</taxon>
        <taxon>Rhabditina</taxon>
        <taxon>Rhabditomorpha</taxon>
        <taxon>Rhabditoidea</taxon>
        <taxon>Rhabditidae</taxon>
        <taxon>Peloderinae</taxon>
        <taxon>Caenorhabditis</taxon>
    </lineage>
</organism>
<evidence type="ECO:0000313" key="1">
    <source>
        <dbReference type="Proteomes" id="UP000095282"/>
    </source>
</evidence>
<dbReference type="Proteomes" id="UP000095282">
    <property type="component" value="Unplaced"/>
</dbReference>
<sequence>MNVLSNLYFIFYTREKFPLLTLPDVARIHVIRLMDVTEQFNEELPLVENTISVLKRLQTAFSCKETGVKFTDRTPSVVRNVLNALNDFVFVSLGRCNPTAETLNIIMKKYKRIREISIYSSQMPLDYSHPNKKKVLEDEAENQEEIRQLDEELTQNGVYYVEGIAHIGF</sequence>
<protein>
    <submittedName>
        <fullName evidence="2">MRG domain-containing protein</fullName>
    </submittedName>
</protein>
<keyword evidence="1" id="KW-1185">Reference proteome</keyword>
<dbReference type="WBParaSite" id="Csp11.Scaffold492.g2098.t2">
    <property type="protein sequence ID" value="Csp11.Scaffold492.g2098.t2"/>
    <property type="gene ID" value="Csp11.Scaffold492.g2098"/>
</dbReference>
<dbReference type="AlphaFoldDB" id="A0A1I7T3M6"/>
<reference evidence="2" key="1">
    <citation type="submission" date="2016-11" db="UniProtKB">
        <authorList>
            <consortium name="WormBaseParasite"/>
        </authorList>
    </citation>
    <scope>IDENTIFICATION</scope>
</reference>
<name>A0A1I7T3M6_9PELO</name>
<proteinExistence type="predicted"/>
<accession>A0A1I7T3M6</accession>